<evidence type="ECO:0000256" key="1">
    <source>
        <dbReference type="SAM" id="MobiDB-lite"/>
    </source>
</evidence>
<dbReference type="SUPFAM" id="SSF50729">
    <property type="entry name" value="PH domain-like"/>
    <property type="match status" value="3"/>
</dbReference>
<evidence type="ECO:0000313" key="4">
    <source>
        <dbReference type="Proteomes" id="UP000243579"/>
    </source>
</evidence>
<reference evidence="3 4" key="1">
    <citation type="journal article" date="2014" name="Genome Biol. Evol.">
        <title>The secreted proteins of Achlya hypogyna and Thraustotheca clavata identify the ancestral oomycete secretome and reveal gene acquisitions by horizontal gene transfer.</title>
        <authorList>
            <person name="Misner I."/>
            <person name="Blouin N."/>
            <person name="Leonard G."/>
            <person name="Richards T.A."/>
            <person name="Lane C.E."/>
        </authorList>
    </citation>
    <scope>NUCLEOTIDE SEQUENCE [LARGE SCALE GENOMIC DNA]</scope>
    <source>
        <strain evidence="3 4">ATCC 48635</strain>
    </source>
</reference>
<dbReference type="GO" id="GO:0016301">
    <property type="term" value="F:kinase activity"/>
    <property type="evidence" value="ECO:0007669"/>
    <property type="project" value="UniProtKB-KW"/>
</dbReference>
<dbReference type="AlphaFoldDB" id="A0A1V9YFM3"/>
<dbReference type="Pfam" id="PF22749">
    <property type="entry name" value="Arb2"/>
    <property type="match status" value="1"/>
</dbReference>
<dbReference type="InterPro" id="IPR051707">
    <property type="entry name" value="PI-Interact_SigTrans_Reg"/>
</dbReference>
<organism evidence="3 4">
    <name type="scientific">Achlya hypogyna</name>
    <name type="common">Oomycete</name>
    <name type="synonym">Protoachlya hypogyna</name>
    <dbReference type="NCBI Taxonomy" id="1202772"/>
    <lineage>
        <taxon>Eukaryota</taxon>
        <taxon>Sar</taxon>
        <taxon>Stramenopiles</taxon>
        <taxon>Oomycota</taxon>
        <taxon>Saprolegniomycetes</taxon>
        <taxon>Saprolegniales</taxon>
        <taxon>Achlyaceae</taxon>
        <taxon>Achlya</taxon>
    </lineage>
</organism>
<dbReference type="InterPro" id="IPR011993">
    <property type="entry name" value="PH-like_dom_sf"/>
</dbReference>
<dbReference type="STRING" id="1202772.A0A1V9YFM3"/>
<keyword evidence="4" id="KW-1185">Reference proteome</keyword>
<dbReference type="Gene3D" id="2.30.29.30">
    <property type="entry name" value="Pleckstrin-homology domain (PH domain)/Phosphotyrosine-binding domain (PTB)"/>
    <property type="match status" value="3"/>
</dbReference>
<dbReference type="PANTHER" id="PTHR14336:SF15">
    <property type="entry name" value="DUAL ADAPTER FOR PHOSPHOTYROSINE AND 3-PHOSPHOTYROSINE AND 3-PHOSPHOINOSITIDE"/>
    <property type="match status" value="1"/>
</dbReference>
<feature type="compositionally biased region" description="Basic and acidic residues" evidence="1">
    <location>
        <begin position="406"/>
        <end position="420"/>
    </location>
</feature>
<gene>
    <name evidence="3" type="ORF">ACHHYP_13287</name>
</gene>
<keyword evidence="3" id="KW-0418">Kinase</keyword>
<evidence type="ECO:0000313" key="3">
    <source>
        <dbReference type="EMBL" id="OQR84508.1"/>
    </source>
</evidence>
<dbReference type="SMART" id="SM00233">
    <property type="entry name" value="PH"/>
    <property type="match status" value="3"/>
</dbReference>
<protein>
    <submittedName>
        <fullName evidence="3">RAC family serine/threonine-protein kinase</fullName>
    </submittedName>
</protein>
<feature type="compositionally biased region" description="Acidic residues" evidence="1">
    <location>
        <begin position="520"/>
        <end position="529"/>
    </location>
</feature>
<feature type="domain" description="PH" evidence="2">
    <location>
        <begin position="11"/>
        <end position="121"/>
    </location>
</feature>
<dbReference type="Proteomes" id="UP000243579">
    <property type="component" value="Unassembled WGS sequence"/>
</dbReference>
<evidence type="ECO:0000259" key="2">
    <source>
        <dbReference type="PROSITE" id="PS50003"/>
    </source>
</evidence>
<proteinExistence type="predicted"/>
<dbReference type="InterPro" id="IPR053858">
    <property type="entry name" value="Arb2_dom"/>
</dbReference>
<feature type="region of interest" description="Disordered" evidence="1">
    <location>
        <begin position="879"/>
        <end position="901"/>
    </location>
</feature>
<feature type="compositionally biased region" description="Polar residues" evidence="1">
    <location>
        <begin position="377"/>
        <end position="386"/>
    </location>
</feature>
<feature type="compositionally biased region" description="Acidic residues" evidence="1">
    <location>
        <begin position="551"/>
        <end position="560"/>
    </location>
</feature>
<dbReference type="PROSITE" id="PS50003">
    <property type="entry name" value="PH_DOMAIN"/>
    <property type="match status" value="3"/>
</dbReference>
<dbReference type="InterPro" id="IPR001849">
    <property type="entry name" value="PH_domain"/>
</dbReference>
<keyword evidence="3" id="KW-0808">Transferase</keyword>
<accession>A0A1V9YFM3</accession>
<dbReference type="Pfam" id="PF00169">
    <property type="entry name" value="PH"/>
    <property type="match status" value="2"/>
</dbReference>
<comment type="caution">
    <text evidence="3">The sequence shown here is derived from an EMBL/GenBank/DDBJ whole genome shotgun (WGS) entry which is preliminary data.</text>
</comment>
<dbReference type="EMBL" id="JNBR01001854">
    <property type="protein sequence ID" value="OQR84508.1"/>
    <property type="molecule type" value="Genomic_DNA"/>
</dbReference>
<feature type="region of interest" description="Disordered" evidence="1">
    <location>
        <begin position="519"/>
        <end position="574"/>
    </location>
</feature>
<dbReference type="PANTHER" id="PTHR14336">
    <property type="entry name" value="TANDEM PH DOMAIN CONTAINING PROTEIN"/>
    <property type="match status" value="1"/>
</dbReference>
<feature type="domain" description="PH" evidence="2">
    <location>
        <begin position="126"/>
        <end position="220"/>
    </location>
</feature>
<feature type="region of interest" description="Disordered" evidence="1">
    <location>
        <begin position="362"/>
        <end position="420"/>
    </location>
</feature>
<dbReference type="OrthoDB" id="63267at2759"/>
<sequence>MFGGFDAATDEILCSGYLTKRGHVVTNWKTRFFVLRPHAILSYFADDSMTKKLGQVHLVKVAPWEYTAATNGNSLLKSSRGSDDMKFGFMFFTTKRVAYYVFANSKAERQKWLLALQDLYVVSSNATDCEGYMTKRTPGFSFLSSRPKYYVLTGTLLKCYADEEGYRGHDVPVSKIHIKTVSKWEDGIMVQSETGSMMYLSTPNDVDQERWMRSAVQNVASSMKPIACAGYLTKQGHKRKSWKRRYFVLRGATLSYYTDYDAMSKQSLAEVGVEDVALWDGEQFGFQFITTEQVPYYVFAESDRERQKWMVALQTLIRNNNAPMVPQVMAPPPSSAKCCPKCRHMVTGSRFCGSCGHNIDTPYNPKPPMAPVRDGSDMSSQYTARITSPVHAAPRPSQPKSSHHFAPSDDKPARSSHAPDHDELLHDVEALSEGAQMLLFAVLEASPRASDIKRLTTANDLSGTNSFVMLESVDVDVDNGVDDELAEALEKADLSHHADAVAPRESVAHDTVFVVPPTHEEEDYSESEDEAHPAHAPRRPSLASVASSEECKEDQEEEPAVPEAKLEPALPRPSSFGELDLKGVVGLDSEPAPVPPPAVADGKSLGKLLESKFGFKALYLPNEDAPLRCRVFASKDYTQMDKLVVFVGDSGALGSWREADGVAADDTDNPFSMLPYIEHALQEGFGVFICNPYVNAATVYEDHGGSRSVPIPYSATPAEHMATVWTNHIYSQASCPVDFVVAGAGGVALLALLTAHEETTKERIRRMALLQSTHTVDTHLSLDVLETIGRRAINWEGAVGLPLCGQVVGSQSRVGCVCLSTGFKADEDVAGPYPLALSAEHLKHMEPAVFAFLSSNPPVPGMTAIVKDMRSTLRKGKGAFATKSAKALARPPAATPPQRRP</sequence>
<name>A0A1V9YFM3_ACHHY</name>
<feature type="domain" description="PH" evidence="2">
    <location>
        <begin position="225"/>
        <end position="318"/>
    </location>
</feature>